<sequence length="167" mass="19067">MPRRKKSNPALSRARANVAIAKAELLTLPSTPRSAGVWIDQAASEHEQSRALQAELHARYVGWLIARANAEARLNHARDALEALLRAIGPERRKAKRDQNLQDRVDRARPLLDAAYATRRTRHMGWERLLDAAAVLRAREPQKWRNFRKPSADDAREYVRQIKAKKA</sequence>
<name>A0ABU6K6Q3_9RHOO</name>
<accession>A0ABU6K6Q3</accession>
<dbReference type="Proteomes" id="UP001331561">
    <property type="component" value="Unassembled WGS sequence"/>
</dbReference>
<comment type="caution">
    <text evidence="1">The sequence shown here is derived from an EMBL/GenBank/DDBJ whole genome shotgun (WGS) entry which is preliminary data.</text>
</comment>
<dbReference type="RefSeq" id="WP_327600149.1">
    <property type="nucleotide sequence ID" value="NZ_JAYXHS010000003.1"/>
</dbReference>
<proteinExistence type="predicted"/>
<organism evidence="1 2">
    <name type="scientific">Uliginosibacterium silvisoli</name>
    <dbReference type="NCBI Taxonomy" id="3114758"/>
    <lineage>
        <taxon>Bacteria</taxon>
        <taxon>Pseudomonadati</taxon>
        <taxon>Pseudomonadota</taxon>
        <taxon>Betaproteobacteria</taxon>
        <taxon>Rhodocyclales</taxon>
        <taxon>Zoogloeaceae</taxon>
        <taxon>Uliginosibacterium</taxon>
    </lineage>
</organism>
<reference evidence="1 2" key="1">
    <citation type="submission" date="2024-01" db="EMBL/GenBank/DDBJ databases">
        <title>Uliginosibacterium soil sp. nov.</title>
        <authorList>
            <person name="Lv Y."/>
        </authorList>
    </citation>
    <scope>NUCLEOTIDE SEQUENCE [LARGE SCALE GENOMIC DNA]</scope>
    <source>
        <strain evidence="1 2">H3</strain>
    </source>
</reference>
<keyword evidence="2" id="KW-1185">Reference proteome</keyword>
<dbReference type="EMBL" id="JAYXHS010000003">
    <property type="protein sequence ID" value="MEC5387172.1"/>
    <property type="molecule type" value="Genomic_DNA"/>
</dbReference>
<evidence type="ECO:0000313" key="1">
    <source>
        <dbReference type="EMBL" id="MEC5387172.1"/>
    </source>
</evidence>
<gene>
    <name evidence="1" type="ORF">VVD49_15690</name>
</gene>
<protein>
    <submittedName>
        <fullName evidence="1">Uncharacterized protein</fullName>
    </submittedName>
</protein>
<evidence type="ECO:0000313" key="2">
    <source>
        <dbReference type="Proteomes" id="UP001331561"/>
    </source>
</evidence>